<dbReference type="NCBIfam" id="TIGR01657">
    <property type="entry name" value="P-ATPase-V"/>
    <property type="match status" value="1"/>
</dbReference>
<evidence type="ECO:0000256" key="5">
    <source>
        <dbReference type="ARBA" id="ARBA00022723"/>
    </source>
</evidence>
<feature type="compositionally biased region" description="Polar residues" evidence="14">
    <location>
        <begin position="945"/>
        <end position="958"/>
    </location>
</feature>
<dbReference type="InterPro" id="IPR001757">
    <property type="entry name" value="P_typ_ATPase"/>
</dbReference>
<feature type="compositionally biased region" description="Acidic residues" evidence="14">
    <location>
        <begin position="255"/>
        <end position="274"/>
    </location>
</feature>
<keyword evidence="10 13" id="KW-1133">Transmembrane helix</keyword>
<dbReference type="InterPro" id="IPR023299">
    <property type="entry name" value="ATPase_P-typ_cyto_dom_N"/>
</dbReference>
<evidence type="ECO:0000256" key="9">
    <source>
        <dbReference type="ARBA" id="ARBA00022967"/>
    </source>
</evidence>
<feature type="transmembrane region" description="Helical" evidence="13">
    <location>
        <begin position="1561"/>
        <end position="1588"/>
    </location>
</feature>
<evidence type="ECO:0000313" key="17">
    <source>
        <dbReference type="EMBL" id="KAJ2678093.1"/>
    </source>
</evidence>
<reference evidence="17" key="1">
    <citation type="submission" date="2022-07" db="EMBL/GenBank/DDBJ databases">
        <title>Phylogenomic reconstructions and comparative analyses of Kickxellomycotina fungi.</title>
        <authorList>
            <person name="Reynolds N.K."/>
            <person name="Stajich J.E."/>
            <person name="Barry K."/>
            <person name="Grigoriev I.V."/>
            <person name="Crous P."/>
            <person name="Smith M.E."/>
        </authorList>
    </citation>
    <scope>NUCLEOTIDE SEQUENCE</scope>
    <source>
        <strain evidence="17">NRRL 3115</strain>
    </source>
</reference>
<feature type="transmembrane region" description="Helical" evidence="13">
    <location>
        <begin position="327"/>
        <end position="348"/>
    </location>
</feature>
<dbReference type="GO" id="GO:0046872">
    <property type="term" value="F:metal ion binding"/>
    <property type="evidence" value="ECO:0007669"/>
    <property type="project" value="UniProtKB-UniRule"/>
</dbReference>
<evidence type="ECO:0000256" key="10">
    <source>
        <dbReference type="ARBA" id="ARBA00022989"/>
    </source>
</evidence>
<feature type="domain" description="P5B-type ATPase N-terminal" evidence="16">
    <location>
        <begin position="314"/>
        <end position="428"/>
    </location>
</feature>
<feature type="transmembrane region" description="Helical" evidence="13">
    <location>
        <begin position="741"/>
        <end position="762"/>
    </location>
</feature>
<proteinExistence type="inferred from homology"/>
<dbReference type="InterPro" id="IPR006544">
    <property type="entry name" value="P-type_TPase_V"/>
</dbReference>
<feature type="region of interest" description="Disordered" evidence="14">
    <location>
        <begin position="1157"/>
        <end position="1177"/>
    </location>
</feature>
<evidence type="ECO:0000256" key="1">
    <source>
        <dbReference type="ARBA" id="ARBA00004141"/>
    </source>
</evidence>
<protein>
    <recommendedName>
        <fullName evidence="13">Cation-transporting ATPase</fullName>
        <ecNumber evidence="13">7.2.2.-</ecNumber>
    </recommendedName>
</protein>
<feature type="transmembrane region" description="Helical" evidence="13">
    <location>
        <begin position="1520"/>
        <end position="1541"/>
    </location>
</feature>
<evidence type="ECO:0000259" key="16">
    <source>
        <dbReference type="Pfam" id="PF12409"/>
    </source>
</evidence>
<feature type="compositionally biased region" description="Polar residues" evidence="14">
    <location>
        <begin position="30"/>
        <end position="44"/>
    </location>
</feature>
<keyword evidence="4 13" id="KW-0812">Transmembrane</keyword>
<feature type="compositionally biased region" description="Polar residues" evidence="14">
    <location>
        <begin position="133"/>
        <end position="144"/>
    </location>
</feature>
<dbReference type="SFLD" id="SFLDG00002">
    <property type="entry name" value="C1.7:_P-type_atpase_like"/>
    <property type="match status" value="1"/>
</dbReference>
<dbReference type="OrthoDB" id="48943at2759"/>
<feature type="region of interest" description="Disordered" evidence="14">
    <location>
        <begin position="133"/>
        <end position="157"/>
    </location>
</feature>
<evidence type="ECO:0000313" key="18">
    <source>
        <dbReference type="Proteomes" id="UP001151518"/>
    </source>
</evidence>
<dbReference type="NCBIfam" id="TIGR01494">
    <property type="entry name" value="ATPase_P-type"/>
    <property type="match status" value="2"/>
</dbReference>
<dbReference type="Gene3D" id="1.20.1110.10">
    <property type="entry name" value="Calcium-transporting ATPase, transmembrane domain"/>
    <property type="match status" value="1"/>
</dbReference>
<dbReference type="GO" id="GO:0006874">
    <property type="term" value="P:intracellular calcium ion homeostasis"/>
    <property type="evidence" value="ECO:0007669"/>
    <property type="project" value="TreeGrafter"/>
</dbReference>
<dbReference type="EMBL" id="JANBTW010000024">
    <property type="protein sequence ID" value="KAJ2678093.1"/>
    <property type="molecule type" value="Genomic_DNA"/>
</dbReference>
<evidence type="ECO:0000256" key="7">
    <source>
        <dbReference type="ARBA" id="ARBA00022840"/>
    </source>
</evidence>
<evidence type="ECO:0000256" key="11">
    <source>
        <dbReference type="ARBA" id="ARBA00023136"/>
    </source>
</evidence>
<sequence>MVDKSTEDGLLSTLNHNNTDNLKNNFHTNSSNSVHTNDQQLLPTQTPPAAGATSVAAPSTSAVMDGSDRKQSARRYASINTIPPLQDCASSTHSALAAAAAPIANLASPTRPRQSLDESAMAVPLVSGGSASPFISNKSASDAQHSPRRRSSISSCESISERKANLPFTYSGVFSQNFWNDIDAVSRSKVQPADDLENSTVNFNTDSPYSAATARAADKRRIVGGTITNGHFSLHEASSALAHSNRSGIAFADEPSSDNESESMSDDDDSDSSESYEGLAVDDINETYNQDLPEYVSNRDPYAQKIYLDEEGITIEVVGMSYSSLGVWLYSIVGILSFGIIPLLCRWMPRWKIRWTMRHANLGEADFAVVIDEFGSLTVEPIQHKRYGGTLESIFGSLTRKGPLHEYNNDTVNNLSMFAHRYYRFVYHPYLEKFLPNACWMDSAWTRTPASMRSGISSDLRDLRRSIFGQNNIDIKEKPAGRLLVDEVLNPFYVFQAGSVVLWCLENYYYYAACILLISVSGIVETLVETRRNTRKIKEMAHFSCFVRILRDGAWRDSNSEELLPGDVFEVVSGMHILPCDAVLLEGDCIVNESMLTGESVPVAKVPVVPSVFGKMRLASSTFGSDIAKHVLFSGTKLVRVKRTSVGFGGNRWLDLEQKTLTGMPARATAMVLRTGFNTTKGALVRSILFPRPNKFKFYEDSFRFIGVLAMIAIIGFLASIGNFLRLGLTARVIAIRALDLVTVVVPPALPATMSIGVSFALSRLRRRHIYCISPTRINVCGKINVMCFDKTGTLTEEGLDVLGVCTMDYDTCRFKEIQEDPSQLLAASAAPPSAPSSAFSSVGSAFAMGLPGGLADLDRSSSMTSTPRRAADPSKISVLHALATCHAVKLVDGEFVGDPLDVKMFESTGWTLDETDDYSDVFAGQRAATHGSGGVEERALYSDTEPSTGQHNSGNTKPSKKAVPVPTVVRPPNSDRFTLDGIGNANVYELGIIRTFDFSAALRRQSVITKRLGARYNEVYVKGAPEAIRELCYSDTLPRDFDQVLLDYTNHGYRVIALAGKPLKMSWHKIQRLKRDNVEQDLIFMGLLIFENKLKPTTAPVLDELRGAKIRQIMCTGDNVLTAISVGRECRMVPEEMRVFVPRLIRKKETVPVAQTGFGGNSSRCGSAEDGISNEGAQSSSLDVRAMVVWEDVEDNMHVLDPFTLEPRVATSPVKERVVTSDIAETSEEMERQQQLYLSWLHNYTNVDMTLISRGNFCVAITGEVFRYMMDESHELTIGRMLMRGAIYARMSPDEKAELVERLQAIGYCTGFCGDGANDCGALRAADVGLSLSEAEASVAAPFTSHSTDIQCVLDVIREGRAALVTSFSCFKFMALYSIIQFTTVSMLYKFGGNLGDLQFLYIDLFIIIPLAVFMGRTPAFSRIAPKRPTANLMSKKVLTSLFGQIIINSSIQAILFHLVKLSENYTPPVREDPTNPDSLLILSFENTALFLASSFQYVIVACVFGIGPPYRKSNMRNFGFVLTCVVLIVYTTFLVLWPTGWAMDMFELVSLSSDFQHTVVVWAIFNFALSSLGEWWLFPLAAPLVAKSARIAKYILYRYILCTSWRQQRQYSYAKLATGKYRLDSNRYVAEDIEGNGSPSETIGGHEHHIGYTETGSGDLEEGRVQLTWEEIARKKEIKPFKQILRDMGIPAWY</sequence>
<comment type="similarity">
    <text evidence="2 13">Belongs to the cation transport ATPase (P-type) (TC 3.A.3) family. Type V subfamily.</text>
</comment>
<organism evidence="17 18">
    <name type="scientific">Coemansia spiralis</name>
    <dbReference type="NCBI Taxonomy" id="417178"/>
    <lineage>
        <taxon>Eukaryota</taxon>
        <taxon>Fungi</taxon>
        <taxon>Fungi incertae sedis</taxon>
        <taxon>Zoopagomycota</taxon>
        <taxon>Kickxellomycotina</taxon>
        <taxon>Kickxellomycetes</taxon>
        <taxon>Kickxellales</taxon>
        <taxon>Kickxellaceae</taxon>
        <taxon>Coemansia</taxon>
    </lineage>
</organism>
<feature type="transmembrane region" description="Helical" evidence="13">
    <location>
        <begin position="1401"/>
        <end position="1418"/>
    </location>
</feature>
<evidence type="ECO:0000259" key="15">
    <source>
        <dbReference type="Pfam" id="PF00122"/>
    </source>
</evidence>
<evidence type="ECO:0000256" key="3">
    <source>
        <dbReference type="ARBA" id="ARBA00022553"/>
    </source>
</evidence>
<dbReference type="GO" id="GO:0019829">
    <property type="term" value="F:ATPase-coupled monoatomic cation transmembrane transporter activity"/>
    <property type="evidence" value="ECO:0007669"/>
    <property type="project" value="UniProtKB-UniRule"/>
</dbReference>
<evidence type="ECO:0000256" key="4">
    <source>
        <dbReference type="ARBA" id="ARBA00022692"/>
    </source>
</evidence>
<comment type="catalytic activity">
    <reaction evidence="12 13">
        <text>ATP + H2O = ADP + phosphate + H(+)</text>
        <dbReference type="Rhea" id="RHEA:13065"/>
        <dbReference type="ChEBI" id="CHEBI:15377"/>
        <dbReference type="ChEBI" id="CHEBI:15378"/>
        <dbReference type="ChEBI" id="CHEBI:30616"/>
        <dbReference type="ChEBI" id="CHEBI:43474"/>
        <dbReference type="ChEBI" id="CHEBI:456216"/>
    </reaction>
</comment>
<keyword evidence="3" id="KW-0597">Phosphoprotein</keyword>
<dbReference type="InterPro" id="IPR059000">
    <property type="entry name" value="ATPase_P-type_domA"/>
</dbReference>
<dbReference type="InterPro" id="IPR018303">
    <property type="entry name" value="ATPase_P-typ_P_site"/>
</dbReference>
<dbReference type="SUPFAM" id="SSF81665">
    <property type="entry name" value="Calcium ATPase, transmembrane domain M"/>
    <property type="match status" value="1"/>
</dbReference>
<dbReference type="Proteomes" id="UP001151518">
    <property type="component" value="Unassembled WGS sequence"/>
</dbReference>
<keyword evidence="5 13" id="KW-0479">Metal-binding</keyword>
<dbReference type="PROSITE" id="PS00154">
    <property type="entry name" value="ATPASE_E1_E2"/>
    <property type="match status" value="1"/>
</dbReference>
<feature type="region of interest" description="Disordered" evidence="14">
    <location>
        <begin position="1"/>
        <end position="72"/>
    </location>
</feature>
<feature type="transmembrane region" description="Helical" evidence="13">
    <location>
        <begin position="508"/>
        <end position="528"/>
    </location>
</feature>
<evidence type="ECO:0000256" key="6">
    <source>
        <dbReference type="ARBA" id="ARBA00022741"/>
    </source>
</evidence>
<feature type="region of interest" description="Disordered" evidence="14">
    <location>
        <begin position="943"/>
        <end position="968"/>
    </location>
</feature>
<evidence type="ECO:0000256" key="2">
    <source>
        <dbReference type="ARBA" id="ARBA00006000"/>
    </source>
</evidence>
<keyword evidence="6 13" id="KW-0547">Nucleotide-binding</keyword>
<feature type="transmembrane region" description="Helical" evidence="13">
    <location>
        <begin position="1481"/>
        <end position="1508"/>
    </location>
</feature>
<gene>
    <name evidence="17" type="ORF">GGI25_002597</name>
</gene>
<accession>A0A9W8G3K4</accession>
<evidence type="ECO:0000256" key="14">
    <source>
        <dbReference type="SAM" id="MobiDB-lite"/>
    </source>
</evidence>
<feature type="transmembrane region" description="Helical" evidence="13">
    <location>
        <begin position="1439"/>
        <end position="1461"/>
    </location>
</feature>
<dbReference type="GO" id="GO:0016887">
    <property type="term" value="F:ATP hydrolysis activity"/>
    <property type="evidence" value="ECO:0007669"/>
    <property type="project" value="InterPro"/>
</dbReference>
<feature type="domain" description="P-type ATPase A" evidence="15">
    <location>
        <begin position="547"/>
        <end position="688"/>
    </location>
</feature>
<dbReference type="GO" id="GO:0140358">
    <property type="term" value="F:P-type transmembrane transporter activity"/>
    <property type="evidence" value="ECO:0007669"/>
    <property type="project" value="InterPro"/>
</dbReference>
<dbReference type="Gene3D" id="3.40.1110.10">
    <property type="entry name" value="Calcium-transporting ATPase, cytoplasmic domain N"/>
    <property type="match status" value="2"/>
</dbReference>
<keyword evidence="11 13" id="KW-0472">Membrane</keyword>
<keyword evidence="7 13" id="KW-0067">ATP-binding</keyword>
<dbReference type="EC" id="7.2.2.-" evidence="13"/>
<dbReference type="PANTHER" id="PTHR45630:SF8">
    <property type="entry name" value="CATION-TRANSPORTING ATPASE"/>
    <property type="match status" value="1"/>
</dbReference>
<dbReference type="PRINTS" id="PR00119">
    <property type="entry name" value="CATATPASE"/>
</dbReference>
<dbReference type="InterPro" id="IPR023214">
    <property type="entry name" value="HAD_sf"/>
</dbReference>
<dbReference type="SUPFAM" id="SSF81653">
    <property type="entry name" value="Calcium ATPase, transduction domain A"/>
    <property type="match status" value="1"/>
</dbReference>
<dbReference type="GO" id="GO:0016020">
    <property type="term" value="C:membrane"/>
    <property type="evidence" value="ECO:0007669"/>
    <property type="project" value="UniProtKB-SubCell"/>
</dbReference>
<dbReference type="InterPro" id="IPR044492">
    <property type="entry name" value="P_typ_ATPase_HD_dom"/>
</dbReference>
<dbReference type="SUPFAM" id="SSF56784">
    <property type="entry name" value="HAD-like"/>
    <property type="match status" value="1"/>
</dbReference>
<feature type="compositionally biased region" description="Low complexity" evidence="14">
    <location>
        <begin position="13"/>
        <end position="29"/>
    </location>
</feature>
<evidence type="ECO:0000256" key="12">
    <source>
        <dbReference type="ARBA" id="ARBA00049360"/>
    </source>
</evidence>
<comment type="caution">
    <text evidence="17">The sequence shown here is derived from an EMBL/GenBank/DDBJ whole genome shotgun (WGS) entry which is preliminary data.</text>
</comment>
<feature type="transmembrane region" description="Helical" evidence="13">
    <location>
        <begin position="483"/>
        <end position="502"/>
    </location>
</feature>
<dbReference type="InterPro" id="IPR008250">
    <property type="entry name" value="ATPase_P-typ_transduc_dom_A_sf"/>
</dbReference>
<dbReference type="SFLD" id="SFLDF00027">
    <property type="entry name" value="p-type_atpase"/>
    <property type="match status" value="1"/>
</dbReference>
<keyword evidence="9 13" id="KW-1278">Translocase</keyword>
<dbReference type="Gene3D" id="3.40.50.1000">
    <property type="entry name" value="HAD superfamily/HAD-like"/>
    <property type="match status" value="2"/>
</dbReference>
<dbReference type="Pfam" id="PF13246">
    <property type="entry name" value="Cation_ATPase"/>
    <property type="match status" value="1"/>
</dbReference>
<dbReference type="FunFam" id="1.20.1110.10:FF:000023">
    <property type="entry name" value="Cation-transporting ATPase"/>
    <property type="match status" value="1"/>
</dbReference>
<dbReference type="SUPFAM" id="SSF81660">
    <property type="entry name" value="Metal cation-transporting ATPase, ATP-binding domain N"/>
    <property type="match status" value="1"/>
</dbReference>
<dbReference type="Gene3D" id="2.70.150.10">
    <property type="entry name" value="Calcium-transporting ATPase, cytoplasmic transduction domain A"/>
    <property type="match status" value="2"/>
</dbReference>
<feature type="compositionally biased region" description="Low complexity" evidence="14">
    <location>
        <begin position="47"/>
        <end position="63"/>
    </location>
</feature>
<feature type="region of interest" description="Disordered" evidence="14">
    <location>
        <begin position="250"/>
        <end position="276"/>
    </location>
</feature>
<dbReference type="GO" id="GO:0005524">
    <property type="term" value="F:ATP binding"/>
    <property type="evidence" value="ECO:0007669"/>
    <property type="project" value="UniProtKB-UniRule"/>
</dbReference>
<evidence type="ECO:0000256" key="8">
    <source>
        <dbReference type="ARBA" id="ARBA00022842"/>
    </source>
</evidence>
<keyword evidence="8 13" id="KW-0460">Magnesium</keyword>
<dbReference type="InterPro" id="IPR023298">
    <property type="entry name" value="ATPase_P-typ_TM_dom_sf"/>
</dbReference>
<dbReference type="Pfam" id="PF00122">
    <property type="entry name" value="E1-E2_ATPase"/>
    <property type="match status" value="1"/>
</dbReference>
<dbReference type="PANTHER" id="PTHR45630">
    <property type="entry name" value="CATION-TRANSPORTING ATPASE-RELATED"/>
    <property type="match status" value="1"/>
</dbReference>
<name>A0A9W8G3K4_9FUNG</name>
<feature type="transmembrane region" description="Helical" evidence="13">
    <location>
        <begin position="702"/>
        <end position="721"/>
    </location>
</feature>
<dbReference type="InterPro" id="IPR036412">
    <property type="entry name" value="HAD-like_sf"/>
</dbReference>
<dbReference type="SFLD" id="SFLDS00003">
    <property type="entry name" value="Haloacid_Dehalogenase"/>
    <property type="match status" value="1"/>
</dbReference>
<feature type="transmembrane region" description="Helical" evidence="13">
    <location>
        <begin position="1363"/>
        <end position="1381"/>
    </location>
</feature>
<comment type="subcellular location">
    <subcellularLocation>
        <location evidence="1 13">Membrane</location>
        <topology evidence="1 13">Multi-pass membrane protein</topology>
    </subcellularLocation>
</comment>
<dbReference type="InterPro" id="IPR047819">
    <property type="entry name" value="P5A-ATPase_N"/>
</dbReference>
<dbReference type="Pfam" id="PF12409">
    <property type="entry name" value="P5-ATPase"/>
    <property type="match status" value="1"/>
</dbReference>
<evidence type="ECO:0000256" key="13">
    <source>
        <dbReference type="RuleBase" id="RU362082"/>
    </source>
</evidence>